<feature type="non-terminal residue" evidence="2">
    <location>
        <position position="294"/>
    </location>
</feature>
<feature type="non-terminal residue" evidence="2">
    <location>
        <position position="1"/>
    </location>
</feature>
<protein>
    <recommendedName>
        <fullName evidence="3">Zinc-hook domain-containing protein</fullName>
    </recommendedName>
</protein>
<organism evidence="2">
    <name type="scientific">marine sediment metagenome</name>
    <dbReference type="NCBI Taxonomy" id="412755"/>
    <lineage>
        <taxon>unclassified sequences</taxon>
        <taxon>metagenomes</taxon>
        <taxon>ecological metagenomes</taxon>
    </lineage>
</organism>
<dbReference type="AlphaFoldDB" id="X0TVQ5"/>
<evidence type="ECO:0000256" key="1">
    <source>
        <dbReference type="SAM" id="Coils"/>
    </source>
</evidence>
<keyword evidence="1" id="KW-0175">Coiled coil</keyword>
<reference evidence="2" key="1">
    <citation type="journal article" date="2014" name="Front. Microbiol.">
        <title>High frequency of phylogenetically diverse reductive dehalogenase-homologous genes in deep subseafloor sedimentary metagenomes.</title>
        <authorList>
            <person name="Kawai M."/>
            <person name="Futagami T."/>
            <person name="Toyoda A."/>
            <person name="Takaki Y."/>
            <person name="Nishi S."/>
            <person name="Hori S."/>
            <person name="Arai W."/>
            <person name="Tsubouchi T."/>
            <person name="Morono Y."/>
            <person name="Uchiyama I."/>
            <person name="Ito T."/>
            <person name="Fujiyama A."/>
            <person name="Inagaki F."/>
            <person name="Takami H."/>
        </authorList>
    </citation>
    <scope>NUCLEOTIDE SEQUENCE</scope>
    <source>
        <strain evidence="2">Expedition CK06-06</strain>
    </source>
</reference>
<accession>X0TVQ5</accession>
<feature type="coiled-coil region" evidence="1">
    <location>
        <begin position="89"/>
        <end position="137"/>
    </location>
</feature>
<evidence type="ECO:0000313" key="2">
    <source>
        <dbReference type="EMBL" id="GAF97663.1"/>
    </source>
</evidence>
<feature type="coiled-coil region" evidence="1">
    <location>
        <begin position="203"/>
        <end position="258"/>
    </location>
</feature>
<sequence length="294" mass="34846">RPEFALKVKLKKFEKLDKELKKLETNQNGNNDALEKVFKKIEEKKILRNHIKKDIKEITLKKTEIEKMGPDAKCPTCERVLEKQYHKLLEVYGKEVAEKNKEMTTLEKEGEKVEEEYERLSRQKQALQKKNTYLQHQLIEKEKINTTLHDVSEEISKEENYLENKTKDLTAISGIDFDEKKYAAVKNTVEESYKKYQSSLTSLSEIRNKLEKLKINQERREGEKNLVLQQIKNLQQNIEEQQKIMKKMKKKKKELQHLKMLNDIMTSFRIHVISQIRPTLSFYASELFEGLTDG</sequence>
<comment type="caution">
    <text evidence="2">The sequence shown here is derived from an EMBL/GenBank/DDBJ whole genome shotgun (WGS) entry which is preliminary data.</text>
</comment>
<evidence type="ECO:0008006" key="3">
    <source>
        <dbReference type="Google" id="ProtNLM"/>
    </source>
</evidence>
<dbReference type="EMBL" id="BARS01010821">
    <property type="protein sequence ID" value="GAF97663.1"/>
    <property type="molecule type" value="Genomic_DNA"/>
</dbReference>
<proteinExistence type="predicted"/>
<name>X0TVQ5_9ZZZZ</name>
<gene>
    <name evidence="2" type="ORF">S01H1_19913</name>
</gene>